<gene>
    <name evidence="2" type="ORF">PV367_12560</name>
</gene>
<dbReference type="InterPro" id="IPR025463">
    <property type="entry name" value="DUF4314"/>
</dbReference>
<evidence type="ECO:0000259" key="1">
    <source>
        <dbReference type="Pfam" id="PF14192"/>
    </source>
</evidence>
<name>A0AAJ2ULD9_9ACTN</name>
<dbReference type="Proteomes" id="UP001273589">
    <property type="component" value="Unassembled WGS sequence"/>
</dbReference>
<reference evidence="2" key="1">
    <citation type="journal article" date="2023" name="Microb. Genom.">
        <title>Mesoterricola silvestris gen. nov., sp. nov., Mesoterricola sediminis sp. nov., Geothrix oryzae sp. nov., Geothrix edaphica sp. nov., Geothrix rubra sp. nov., and Geothrix limicola sp. nov., six novel members of Acidobacteriota isolated from soils.</title>
        <authorList>
            <person name="Weisberg A.J."/>
            <person name="Pearce E."/>
            <person name="Kramer C.G."/>
            <person name="Chang J.H."/>
            <person name="Clarke C.R."/>
        </authorList>
    </citation>
    <scope>NUCLEOTIDE SEQUENCE</scope>
    <source>
        <strain evidence="2">ND06-05F</strain>
    </source>
</reference>
<feature type="domain" description="DUF4314" evidence="1">
    <location>
        <begin position="2"/>
        <end position="52"/>
    </location>
</feature>
<dbReference type="EMBL" id="JARAWN010000057">
    <property type="protein sequence ID" value="MDX3130606.1"/>
    <property type="molecule type" value="Genomic_DNA"/>
</dbReference>
<evidence type="ECO:0000313" key="2">
    <source>
        <dbReference type="EMBL" id="MDX3130606.1"/>
    </source>
</evidence>
<comment type="caution">
    <text evidence="2">The sequence shown here is derived from an EMBL/GenBank/DDBJ whole genome shotgun (WGS) entry which is preliminary data.</text>
</comment>
<protein>
    <submittedName>
        <fullName evidence="2">DUF4314 domain-containing protein</fullName>
    </submittedName>
</protein>
<dbReference type="AlphaFoldDB" id="A0AAJ2ULD9"/>
<proteinExistence type="predicted"/>
<accession>A0AAJ2ULD9</accession>
<dbReference type="RefSeq" id="WP_060904430.1">
    <property type="nucleotide sequence ID" value="NZ_JARAWN010000057.1"/>
</dbReference>
<organism evidence="2 3">
    <name type="scientific">Streptomyces europaeiscabiei</name>
    <dbReference type="NCBI Taxonomy" id="146819"/>
    <lineage>
        <taxon>Bacteria</taxon>
        <taxon>Bacillati</taxon>
        <taxon>Actinomycetota</taxon>
        <taxon>Actinomycetes</taxon>
        <taxon>Kitasatosporales</taxon>
        <taxon>Streptomycetaceae</taxon>
        <taxon>Streptomyces</taxon>
    </lineage>
</organism>
<dbReference type="Pfam" id="PF14192">
    <property type="entry name" value="DUF4314"/>
    <property type="match status" value="1"/>
</dbReference>
<sequence length="62" mass="6816">MTYKKGDRIALVHTTDSHTELKPGDEGTVHRFDANLSILSVDWDSGSTLSMLLDDGDEVRPA</sequence>
<evidence type="ECO:0000313" key="3">
    <source>
        <dbReference type="Proteomes" id="UP001273589"/>
    </source>
</evidence>